<dbReference type="EMBL" id="CP063405">
    <property type="protein sequence ID" value="QSZ29740.1"/>
    <property type="molecule type" value="Genomic_DNA"/>
</dbReference>
<feature type="domain" description="NADH:ubiquinone oxidoreductase intermediate-associated protein 30" evidence="2">
    <location>
        <begin position="13"/>
        <end position="173"/>
    </location>
</feature>
<dbReference type="Pfam" id="PF08547">
    <property type="entry name" value="CIA30"/>
    <property type="match status" value="1"/>
</dbReference>
<gene>
    <name evidence="3" type="ORF">DSL72_004257</name>
</gene>
<dbReference type="PANTHER" id="PTHR13194">
    <property type="entry name" value="COMPLEX I INTERMEDIATE-ASSOCIATED PROTEIN 30"/>
    <property type="match status" value="1"/>
</dbReference>
<dbReference type="InterPro" id="IPR013857">
    <property type="entry name" value="NADH-UbQ_OxRdtase-assoc_prot30"/>
</dbReference>
<organism evidence="3 4">
    <name type="scientific">Monilinia vaccinii-corymbosi</name>
    <dbReference type="NCBI Taxonomy" id="61207"/>
    <lineage>
        <taxon>Eukaryota</taxon>
        <taxon>Fungi</taxon>
        <taxon>Dikarya</taxon>
        <taxon>Ascomycota</taxon>
        <taxon>Pezizomycotina</taxon>
        <taxon>Leotiomycetes</taxon>
        <taxon>Helotiales</taxon>
        <taxon>Sclerotiniaceae</taxon>
        <taxon>Monilinia</taxon>
    </lineage>
</organism>
<accession>A0A8A3P011</accession>
<evidence type="ECO:0000259" key="2">
    <source>
        <dbReference type="Pfam" id="PF08547"/>
    </source>
</evidence>
<dbReference type="Proteomes" id="UP000672032">
    <property type="component" value="Chromosome 1"/>
</dbReference>
<protein>
    <recommendedName>
        <fullName evidence="2">NADH:ubiquinone oxidoreductase intermediate-associated protein 30 domain-containing protein</fullName>
    </recommendedName>
</protein>
<proteinExistence type="inferred from homology"/>
<dbReference type="InterPro" id="IPR008979">
    <property type="entry name" value="Galactose-bd-like_sf"/>
</dbReference>
<evidence type="ECO:0000256" key="1">
    <source>
        <dbReference type="ARBA" id="ARBA00007884"/>
    </source>
</evidence>
<comment type="similarity">
    <text evidence="1">Belongs to the CIA30 family.</text>
</comment>
<reference evidence="3" key="1">
    <citation type="submission" date="2020-10" db="EMBL/GenBank/DDBJ databases">
        <title>Genome Sequence of Monilinia vaccinii-corymbosi Sheds Light on Mummy Berry Disease Infection of Blueberry and Mating Type.</title>
        <authorList>
            <person name="Yow A.G."/>
            <person name="Zhang Y."/>
            <person name="Bansal K."/>
            <person name="Eacker S.M."/>
            <person name="Sullivan S."/>
            <person name="Liachko I."/>
            <person name="Cubeta M.A."/>
            <person name="Rollins J.A."/>
            <person name="Ashrafi H."/>
        </authorList>
    </citation>
    <scope>NUCLEOTIDE SEQUENCE</scope>
    <source>
        <strain evidence="3">RL-1</strain>
    </source>
</reference>
<dbReference type="PANTHER" id="PTHR13194:SF19">
    <property type="entry name" value="NAD(P)-BINDING ROSSMANN-FOLD SUPERFAMILY PROTEIN"/>
    <property type="match status" value="1"/>
</dbReference>
<dbReference type="GO" id="GO:0051082">
    <property type="term" value="F:unfolded protein binding"/>
    <property type="evidence" value="ECO:0007669"/>
    <property type="project" value="TreeGrafter"/>
</dbReference>
<keyword evidence="4" id="KW-1185">Reference proteome</keyword>
<name>A0A8A3P011_9HELO</name>
<evidence type="ECO:0000313" key="3">
    <source>
        <dbReference type="EMBL" id="QSZ29740.1"/>
    </source>
</evidence>
<dbReference type="GO" id="GO:0010257">
    <property type="term" value="P:NADH dehydrogenase complex assembly"/>
    <property type="evidence" value="ECO:0007669"/>
    <property type="project" value="TreeGrafter"/>
</dbReference>
<dbReference type="OrthoDB" id="426386at2759"/>
<dbReference type="AlphaFoldDB" id="A0A8A3P011"/>
<evidence type="ECO:0000313" key="4">
    <source>
        <dbReference type="Proteomes" id="UP000672032"/>
    </source>
</evidence>
<sequence>MSSLALFGGAKPWSAQDWTASDDSVRGGHSRSYLNVSSSLATFGGSLDIKTLGNAGFASQRTTTDQPWDLSAYDGILLDLGKSDQKQYTFTIKDQVLPPAANGGEQSTVSWEVEFQGPADHSEVFVKWADLKPTYRGREQKDATPLDLGNIKRFHIMMRSFFGRQEGEFSLDINSISAAKAAKSMEMRDTNLDSRDDQEIPPAKRGWFDWFGARN</sequence>
<dbReference type="SUPFAM" id="SSF49785">
    <property type="entry name" value="Galactose-binding domain-like"/>
    <property type="match status" value="1"/>
</dbReference>
<dbReference type="InterPro" id="IPR039131">
    <property type="entry name" value="NDUFAF1"/>
</dbReference>